<dbReference type="EMBL" id="UINC01020381">
    <property type="protein sequence ID" value="SVA85629.1"/>
    <property type="molecule type" value="Genomic_DNA"/>
</dbReference>
<dbReference type="SUPFAM" id="SSF52096">
    <property type="entry name" value="ClpP/crotonase"/>
    <property type="match status" value="1"/>
</dbReference>
<accession>A0A381Z8W7</accession>
<organism evidence="2">
    <name type="scientific">marine metagenome</name>
    <dbReference type="NCBI Taxonomy" id="408172"/>
    <lineage>
        <taxon>unclassified sequences</taxon>
        <taxon>metagenomes</taxon>
        <taxon>ecological metagenomes</taxon>
    </lineage>
</organism>
<dbReference type="InterPro" id="IPR051683">
    <property type="entry name" value="Enoyl-CoA_Hydratase/Isomerase"/>
</dbReference>
<dbReference type="Gene3D" id="3.90.226.10">
    <property type="entry name" value="2-enoyl-CoA Hydratase, Chain A, domain 1"/>
    <property type="match status" value="1"/>
</dbReference>
<evidence type="ECO:0000256" key="1">
    <source>
        <dbReference type="ARBA" id="ARBA00005254"/>
    </source>
</evidence>
<proteinExistence type="inferred from homology"/>
<name>A0A381Z8W7_9ZZZZ</name>
<reference evidence="2" key="1">
    <citation type="submission" date="2018-05" db="EMBL/GenBank/DDBJ databases">
        <authorList>
            <person name="Lanie J.A."/>
            <person name="Ng W.-L."/>
            <person name="Kazmierczak K.M."/>
            <person name="Andrzejewski T.M."/>
            <person name="Davidsen T.M."/>
            <person name="Wayne K.J."/>
            <person name="Tettelin H."/>
            <person name="Glass J.I."/>
            <person name="Rusch D."/>
            <person name="Podicherti R."/>
            <person name="Tsui H.-C.T."/>
            <person name="Winkler M.E."/>
        </authorList>
    </citation>
    <scope>NUCLEOTIDE SEQUENCE</scope>
</reference>
<evidence type="ECO:0000313" key="2">
    <source>
        <dbReference type="EMBL" id="SVA85629.1"/>
    </source>
</evidence>
<dbReference type="InterPro" id="IPR014748">
    <property type="entry name" value="Enoyl-CoA_hydra_C"/>
</dbReference>
<sequence length="262" mass="28526">MKFLKLEKNDLGIVRLTLNRPDVHNAFDDQLIAEIDRALRDLAGDQAVRVLLLSGAGRSFSAGGDLNWMRRAADYGREENRADADQLAAMMSTLDRFPRPTVAVVNGAAFGGGVGLVAACDVAIASERAVFSLSEVRLGLIPAVISPFVVNAIGQRAARRYFLSGERFDASTAECIGLVHEVAAHDELPHRVDALVQQLLAGGPSAQKTSKELLFRLRQKHEDEDPSAWTARLIADVRATEEAREGISAFLDKRKPLWAADN</sequence>
<dbReference type="PANTHER" id="PTHR42964">
    <property type="entry name" value="ENOYL-COA HYDRATASE"/>
    <property type="match status" value="1"/>
</dbReference>
<dbReference type="Gene3D" id="1.10.12.10">
    <property type="entry name" value="Lyase 2-enoyl-coa Hydratase, Chain A, domain 2"/>
    <property type="match status" value="1"/>
</dbReference>
<dbReference type="AlphaFoldDB" id="A0A381Z8W7"/>
<dbReference type="InterPro" id="IPR029045">
    <property type="entry name" value="ClpP/crotonase-like_dom_sf"/>
</dbReference>
<gene>
    <name evidence="2" type="ORF">METZ01_LOCUS138483</name>
</gene>
<dbReference type="Pfam" id="PF00378">
    <property type="entry name" value="ECH_1"/>
    <property type="match status" value="1"/>
</dbReference>
<evidence type="ECO:0008006" key="3">
    <source>
        <dbReference type="Google" id="ProtNLM"/>
    </source>
</evidence>
<comment type="similarity">
    <text evidence="1">Belongs to the enoyl-CoA hydratase/isomerase family.</text>
</comment>
<dbReference type="InterPro" id="IPR001753">
    <property type="entry name" value="Enoyl-CoA_hydra/iso"/>
</dbReference>
<dbReference type="CDD" id="cd06558">
    <property type="entry name" value="crotonase-like"/>
    <property type="match status" value="1"/>
</dbReference>
<dbReference type="PANTHER" id="PTHR42964:SF1">
    <property type="entry name" value="POLYKETIDE BIOSYNTHESIS ENOYL-COA HYDRATASE PKSH-RELATED"/>
    <property type="match status" value="1"/>
</dbReference>
<dbReference type="FunFam" id="3.90.226.10:FF:000066">
    <property type="entry name" value="Enoyl-CoA hydratase"/>
    <property type="match status" value="1"/>
</dbReference>
<protein>
    <recommendedName>
        <fullName evidence="3">Enoyl-CoA hydratase</fullName>
    </recommendedName>
</protein>